<feature type="domain" description="Cytidyltransferase-like" evidence="1">
    <location>
        <begin position="228"/>
        <end position="389"/>
    </location>
</feature>
<protein>
    <submittedName>
        <fullName evidence="2">Nicotinic acid mononucleotide adenylyltransferase</fullName>
    </submittedName>
</protein>
<dbReference type="SUPFAM" id="SSF52374">
    <property type="entry name" value="Nucleotidylyl transferase"/>
    <property type="match status" value="1"/>
</dbReference>
<dbReference type="AlphaFoldDB" id="A0A1H9Y0E8"/>
<dbReference type="GO" id="GO:0000309">
    <property type="term" value="F:nicotinamide-nucleotide adenylyltransferase activity"/>
    <property type="evidence" value="ECO:0007669"/>
    <property type="project" value="TreeGrafter"/>
</dbReference>
<dbReference type="RefSeq" id="WP_167879292.1">
    <property type="nucleotide sequence ID" value="NZ_CAAGSJ010000004.1"/>
</dbReference>
<evidence type="ECO:0000313" key="2">
    <source>
        <dbReference type="EMBL" id="SES62129.1"/>
    </source>
</evidence>
<dbReference type="InterPro" id="IPR004821">
    <property type="entry name" value="Cyt_trans-like"/>
</dbReference>
<dbReference type="Pfam" id="PF01467">
    <property type="entry name" value="CTP_transf_like"/>
    <property type="match status" value="1"/>
</dbReference>
<accession>A0A1H9Y0E8</accession>
<keyword evidence="2" id="KW-0548">Nucleotidyltransferase</keyword>
<dbReference type="EMBL" id="FOHQ01000001">
    <property type="protein sequence ID" value="SES62129.1"/>
    <property type="molecule type" value="Genomic_DNA"/>
</dbReference>
<dbReference type="STRING" id="1353158.SAMN04488587_0081"/>
<evidence type="ECO:0000259" key="1">
    <source>
        <dbReference type="Pfam" id="PF01467"/>
    </source>
</evidence>
<dbReference type="Proteomes" id="UP000243338">
    <property type="component" value="Unassembled WGS sequence"/>
</dbReference>
<keyword evidence="3" id="KW-1185">Reference proteome</keyword>
<reference evidence="3" key="1">
    <citation type="submission" date="2016-10" db="EMBL/GenBank/DDBJ databases">
        <authorList>
            <person name="Varghese N."/>
            <person name="Submissions S."/>
        </authorList>
    </citation>
    <scope>NUCLEOTIDE SEQUENCE [LARGE SCALE GENOMIC DNA]</scope>
    <source>
        <strain evidence="3">SLH 33</strain>
    </source>
</reference>
<proteinExistence type="predicted"/>
<gene>
    <name evidence="2" type="ORF">SAMN04488587_0081</name>
</gene>
<dbReference type="PANTHER" id="PTHR31285:SF0">
    <property type="entry name" value="NICOTINAMIDE MONONUCLEOTIDE ADENYLYLTRANSFERASE"/>
    <property type="match status" value="1"/>
</dbReference>
<dbReference type="GO" id="GO:0016887">
    <property type="term" value="F:ATP hydrolysis activity"/>
    <property type="evidence" value="ECO:0007669"/>
    <property type="project" value="TreeGrafter"/>
</dbReference>
<dbReference type="GO" id="GO:0005737">
    <property type="term" value="C:cytoplasm"/>
    <property type="evidence" value="ECO:0007669"/>
    <property type="project" value="TreeGrafter"/>
</dbReference>
<evidence type="ECO:0000313" key="3">
    <source>
        <dbReference type="Proteomes" id="UP000243338"/>
    </source>
</evidence>
<dbReference type="Gene3D" id="3.40.50.620">
    <property type="entry name" value="HUPs"/>
    <property type="match status" value="1"/>
</dbReference>
<dbReference type="InterPro" id="IPR014729">
    <property type="entry name" value="Rossmann-like_a/b/a_fold"/>
</dbReference>
<dbReference type="PANTHER" id="PTHR31285">
    <property type="entry name" value="NICOTINAMIDE MONONUCLEOTIDE ADENYLYLTRANSFERASE"/>
    <property type="match status" value="1"/>
</dbReference>
<name>A0A1H9Y0E8_9EURY</name>
<sequence length="394" mass="44718">MTSEIILKINQHPCKIVLAITGGGSEAIGELLRHGSGSSTLLEAIVPYSSVSLDRFIGKTPQKYASQGTARSMAMAAYRRALELLQENNSIDRTDVMGVSMTCKLAKGVDEREGREHEIHVAIQSYYKTSVSSLRLRQGRSREEEERIASCMLIEILARECGREEGHSLIEDLLGEEETVESEEATVGEDVARILAQPDRIMKDLEHTSDLVEIDIGNRKIKDRPEIIFSGSFNPCHRNHIAMAEQASRRYGKPVHFEISLTNVDKPPIDFISLRQRLESLKVYSDREFMGNVYLTAAPLFLQKANLFENATFIVGADTANRLFKARYYRSEEDMKALFEHFREKNIRFLVFRRKGVEPEIEPEVCDLCEVVPLEDYRDNGISSTAIRKERDIE</sequence>
<keyword evidence="2" id="KW-0808">Transferase</keyword>
<organism evidence="2 3">
    <name type="scientific">Methanococcoides vulcani</name>
    <dbReference type="NCBI Taxonomy" id="1353158"/>
    <lineage>
        <taxon>Archaea</taxon>
        <taxon>Methanobacteriati</taxon>
        <taxon>Methanobacteriota</taxon>
        <taxon>Stenosarchaea group</taxon>
        <taxon>Methanomicrobia</taxon>
        <taxon>Methanosarcinales</taxon>
        <taxon>Methanosarcinaceae</taxon>
        <taxon>Methanococcoides</taxon>
    </lineage>
</organism>
<dbReference type="OrthoDB" id="141575at2157"/>